<dbReference type="SUPFAM" id="SSF53448">
    <property type="entry name" value="Nucleotide-diphospho-sugar transferases"/>
    <property type="match status" value="1"/>
</dbReference>
<comment type="caution">
    <text evidence="2">The sequence shown here is derived from an EMBL/GenBank/DDBJ whole genome shotgun (WGS) entry which is preliminary data.</text>
</comment>
<dbReference type="InterPro" id="IPR050834">
    <property type="entry name" value="Glycosyltransf_2"/>
</dbReference>
<organism evidence="2 3">
    <name type="scientific">Pseudonocardia charpentierae</name>
    <dbReference type="NCBI Taxonomy" id="3075545"/>
    <lineage>
        <taxon>Bacteria</taxon>
        <taxon>Bacillati</taxon>
        <taxon>Actinomycetota</taxon>
        <taxon>Actinomycetes</taxon>
        <taxon>Pseudonocardiales</taxon>
        <taxon>Pseudonocardiaceae</taxon>
        <taxon>Pseudonocardia</taxon>
    </lineage>
</organism>
<gene>
    <name evidence="2" type="ORF">RM445_07130</name>
</gene>
<dbReference type="EC" id="2.4.-.-" evidence="2"/>
<dbReference type="CDD" id="cd00761">
    <property type="entry name" value="Glyco_tranf_GTA_type"/>
    <property type="match status" value="1"/>
</dbReference>
<keyword evidence="2" id="KW-0328">Glycosyltransferase</keyword>
<evidence type="ECO:0000259" key="1">
    <source>
        <dbReference type="Pfam" id="PF00535"/>
    </source>
</evidence>
<dbReference type="RefSeq" id="WP_311555296.1">
    <property type="nucleotide sequence ID" value="NZ_JAVREJ010000003.1"/>
</dbReference>
<accession>A0ABU2N5T5</accession>
<name>A0ABU2N5T5_9PSEU</name>
<evidence type="ECO:0000313" key="2">
    <source>
        <dbReference type="EMBL" id="MDT0349297.1"/>
    </source>
</evidence>
<protein>
    <submittedName>
        <fullName evidence="2">Glycosyltransferase</fullName>
        <ecNumber evidence="2">2.4.-.-</ecNumber>
    </submittedName>
</protein>
<dbReference type="InterPro" id="IPR029044">
    <property type="entry name" value="Nucleotide-diphossugar_trans"/>
</dbReference>
<dbReference type="Gene3D" id="3.90.550.10">
    <property type="entry name" value="Spore Coat Polysaccharide Biosynthesis Protein SpsA, Chain A"/>
    <property type="match status" value="1"/>
</dbReference>
<dbReference type="Pfam" id="PF00535">
    <property type="entry name" value="Glycos_transf_2"/>
    <property type="match status" value="1"/>
</dbReference>
<dbReference type="Proteomes" id="UP001183202">
    <property type="component" value="Unassembled WGS sequence"/>
</dbReference>
<dbReference type="PANTHER" id="PTHR43685:SF3">
    <property type="entry name" value="SLR2126 PROTEIN"/>
    <property type="match status" value="1"/>
</dbReference>
<dbReference type="GO" id="GO:0016757">
    <property type="term" value="F:glycosyltransferase activity"/>
    <property type="evidence" value="ECO:0007669"/>
    <property type="project" value="UniProtKB-KW"/>
</dbReference>
<dbReference type="PANTHER" id="PTHR43685">
    <property type="entry name" value="GLYCOSYLTRANSFERASE"/>
    <property type="match status" value="1"/>
</dbReference>
<sequence>MNPQVVPQISVVVPTRDRPDRLAVCLAALERQTVADLEIVVVDDASRDAAAVAAVVAGAPRARLVRGAGRGPAAARNAGVAAAAAPVVCFTDDDCDPVPGWAAALAARIATGADAAAGPTRNGRPHSVVAAAAQAVATHLAEATVDPAGRMRFAPTSNLACRAEVCAAVPFDGSYPLAAGEDRDWCARLVGSGRTLAFTPEALVRHHQELSPAGFWRQQVRYGRGAYRFRAGHGTLRRPEPLSFYVGLLRRGFRAGIRAGVLVGVAQVATAVGMVQEAAAARRPR</sequence>
<dbReference type="EMBL" id="JAVREJ010000003">
    <property type="protein sequence ID" value="MDT0349297.1"/>
    <property type="molecule type" value="Genomic_DNA"/>
</dbReference>
<dbReference type="InterPro" id="IPR001173">
    <property type="entry name" value="Glyco_trans_2-like"/>
</dbReference>
<proteinExistence type="predicted"/>
<keyword evidence="3" id="KW-1185">Reference proteome</keyword>
<reference evidence="3" key="1">
    <citation type="submission" date="2023-07" db="EMBL/GenBank/DDBJ databases">
        <title>30 novel species of actinomycetes from the DSMZ collection.</title>
        <authorList>
            <person name="Nouioui I."/>
        </authorList>
    </citation>
    <scope>NUCLEOTIDE SEQUENCE [LARGE SCALE GENOMIC DNA]</scope>
    <source>
        <strain evidence="3">DSM 45834</strain>
    </source>
</reference>
<evidence type="ECO:0000313" key="3">
    <source>
        <dbReference type="Proteomes" id="UP001183202"/>
    </source>
</evidence>
<feature type="domain" description="Glycosyltransferase 2-like" evidence="1">
    <location>
        <begin position="10"/>
        <end position="125"/>
    </location>
</feature>
<keyword evidence="2" id="KW-0808">Transferase</keyword>